<dbReference type="RefSeq" id="WP_204891652.1">
    <property type="nucleotide sequence ID" value="NZ_JBHUFW010000002.1"/>
</dbReference>
<proteinExistence type="predicted"/>
<dbReference type="Proteomes" id="UP001597273">
    <property type="component" value="Unassembled WGS sequence"/>
</dbReference>
<dbReference type="EMBL" id="JBHUFW010000002">
    <property type="protein sequence ID" value="MFD1861319.1"/>
    <property type="molecule type" value="Genomic_DNA"/>
</dbReference>
<keyword evidence="2" id="KW-1185">Reference proteome</keyword>
<evidence type="ECO:0000313" key="1">
    <source>
        <dbReference type="EMBL" id="MFD1861319.1"/>
    </source>
</evidence>
<evidence type="ECO:0008006" key="3">
    <source>
        <dbReference type="Google" id="ProtNLM"/>
    </source>
</evidence>
<evidence type="ECO:0000313" key="2">
    <source>
        <dbReference type="Proteomes" id="UP001597273"/>
    </source>
</evidence>
<comment type="caution">
    <text evidence="1">The sequence shown here is derived from an EMBL/GenBank/DDBJ whole genome shotgun (WGS) entry which is preliminary data.</text>
</comment>
<sequence length="64" mass="7471">MKYLIDHNSKFVHEIQYATDRCKTHTTLEGPKEYTDSSDYISQLESGKSYMKCPNCHEVPLLMD</sequence>
<gene>
    <name evidence="1" type="ORF">ACFSDB_00190</name>
</gene>
<name>A0ABW4QCN8_9BACL</name>
<organism evidence="1 2">
    <name type="scientific">Planococcus chinensis</name>
    <dbReference type="NCBI Taxonomy" id="272917"/>
    <lineage>
        <taxon>Bacteria</taxon>
        <taxon>Bacillati</taxon>
        <taxon>Bacillota</taxon>
        <taxon>Bacilli</taxon>
        <taxon>Bacillales</taxon>
        <taxon>Caryophanaceae</taxon>
        <taxon>Planococcus</taxon>
    </lineage>
</organism>
<accession>A0ABW4QCN8</accession>
<protein>
    <recommendedName>
        <fullName evidence="3">CxxH/CxxC protein</fullName>
    </recommendedName>
</protein>
<reference evidence="2" key="1">
    <citation type="journal article" date="2019" name="Int. J. Syst. Evol. Microbiol.">
        <title>The Global Catalogue of Microorganisms (GCM) 10K type strain sequencing project: providing services to taxonomists for standard genome sequencing and annotation.</title>
        <authorList>
            <consortium name="The Broad Institute Genomics Platform"/>
            <consortium name="The Broad Institute Genome Sequencing Center for Infectious Disease"/>
            <person name="Wu L."/>
            <person name="Ma J."/>
        </authorList>
    </citation>
    <scope>NUCLEOTIDE SEQUENCE [LARGE SCALE GENOMIC DNA]</scope>
    <source>
        <strain evidence="2">CGMCC 1.15475</strain>
    </source>
</reference>